<dbReference type="EMBL" id="BQNB010016306">
    <property type="protein sequence ID" value="GJT50260.1"/>
    <property type="molecule type" value="Genomic_DNA"/>
</dbReference>
<accession>A0ABQ5EH75</accession>
<dbReference type="PANTHER" id="PTHR31210:SF47">
    <property type="entry name" value="OS07G0564800 PROTEIN"/>
    <property type="match status" value="1"/>
</dbReference>
<dbReference type="Proteomes" id="UP001151760">
    <property type="component" value="Unassembled WGS sequence"/>
</dbReference>
<name>A0ABQ5EH75_9ASTR</name>
<protein>
    <submittedName>
        <fullName evidence="1">Uncharacterized protein</fullName>
    </submittedName>
</protein>
<proteinExistence type="predicted"/>
<dbReference type="Pfam" id="PF05212">
    <property type="entry name" value="DUF707"/>
    <property type="match status" value="1"/>
</dbReference>
<gene>
    <name evidence="1" type="ORF">Tco_0976417</name>
</gene>
<evidence type="ECO:0000313" key="2">
    <source>
        <dbReference type="Proteomes" id="UP001151760"/>
    </source>
</evidence>
<evidence type="ECO:0000313" key="1">
    <source>
        <dbReference type="EMBL" id="GJT50260.1"/>
    </source>
</evidence>
<keyword evidence="2" id="KW-1185">Reference proteome</keyword>
<comment type="caution">
    <text evidence="1">The sequence shown here is derived from an EMBL/GenBank/DDBJ whole genome shotgun (WGS) entry which is preliminary data.</text>
</comment>
<dbReference type="PANTHER" id="PTHR31210">
    <property type="entry name" value="OS06G0731900 PROTEIN"/>
    <property type="match status" value="1"/>
</dbReference>
<reference evidence="1" key="2">
    <citation type="submission" date="2022-01" db="EMBL/GenBank/DDBJ databases">
        <authorList>
            <person name="Yamashiro T."/>
            <person name="Shiraishi A."/>
            <person name="Satake H."/>
            <person name="Nakayama K."/>
        </authorList>
    </citation>
    <scope>NUCLEOTIDE SEQUENCE</scope>
</reference>
<dbReference type="InterPro" id="IPR007877">
    <property type="entry name" value="DUF707"/>
</dbReference>
<reference evidence="1" key="1">
    <citation type="journal article" date="2022" name="Int. J. Mol. Sci.">
        <title>Draft Genome of Tanacetum Coccineum: Genomic Comparison of Closely Related Tanacetum-Family Plants.</title>
        <authorList>
            <person name="Yamashiro T."/>
            <person name="Shiraishi A."/>
            <person name="Nakayama K."/>
            <person name="Satake H."/>
        </authorList>
    </citation>
    <scope>NUCLEOTIDE SEQUENCE</scope>
</reference>
<sequence length="178" mass="20237">MSLFNYLPHQLDSRLDPLYTSKVDSEINQVLFDVQHYILLNYSVCQRGNEYAIASTSLKGLPRGIIEAKSDLELKPLWSTSSSKSKLSNMTNSYVLKGEDSSTHNLLAVPVGLKQKRNVNTIVRKPFQFLTENFTVILFHYDGKVDGWRDLEWNNKVIHIVAQNQTKCCSAIQALSMI</sequence>
<organism evidence="1 2">
    <name type="scientific">Tanacetum coccineum</name>
    <dbReference type="NCBI Taxonomy" id="301880"/>
    <lineage>
        <taxon>Eukaryota</taxon>
        <taxon>Viridiplantae</taxon>
        <taxon>Streptophyta</taxon>
        <taxon>Embryophyta</taxon>
        <taxon>Tracheophyta</taxon>
        <taxon>Spermatophyta</taxon>
        <taxon>Magnoliopsida</taxon>
        <taxon>eudicotyledons</taxon>
        <taxon>Gunneridae</taxon>
        <taxon>Pentapetalae</taxon>
        <taxon>asterids</taxon>
        <taxon>campanulids</taxon>
        <taxon>Asterales</taxon>
        <taxon>Asteraceae</taxon>
        <taxon>Asteroideae</taxon>
        <taxon>Anthemideae</taxon>
        <taxon>Anthemidinae</taxon>
        <taxon>Tanacetum</taxon>
    </lineage>
</organism>